<dbReference type="InterPro" id="IPR004919">
    <property type="entry name" value="GmrSD_N"/>
</dbReference>
<evidence type="ECO:0000313" key="2">
    <source>
        <dbReference type="EMBL" id="SHE68994.1"/>
    </source>
</evidence>
<feature type="domain" description="GmrSD restriction endonucleases N-terminal" evidence="1">
    <location>
        <begin position="13"/>
        <end position="216"/>
    </location>
</feature>
<dbReference type="Proteomes" id="UP000184406">
    <property type="component" value="Unassembled WGS sequence"/>
</dbReference>
<dbReference type="OrthoDB" id="9798761at2"/>
<keyword evidence="3" id="KW-1185">Reference proteome</keyword>
<protein>
    <recommendedName>
        <fullName evidence="1">GmrSD restriction endonucleases N-terminal domain-containing protein</fullName>
    </recommendedName>
</protein>
<dbReference type="PANTHER" id="PTHR37292">
    <property type="entry name" value="VNG6097C"/>
    <property type="match status" value="1"/>
</dbReference>
<organism evidence="2 3">
    <name type="scientific">Arenibacter palladensis</name>
    <dbReference type="NCBI Taxonomy" id="237373"/>
    <lineage>
        <taxon>Bacteria</taxon>
        <taxon>Pseudomonadati</taxon>
        <taxon>Bacteroidota</taxon>
        <taxon>Flavobacteriia</taxon>
        <taxon>Flavobacteriales</taxon>
        <taxon>Flavobacteriaceae</taxon>
        <taxon>Arenibacter</taxon>
    </lineage>
</organism>
<sequence>MKYRDPKPDIQRIEEIVNGVISGDIRLPKFQRPFVWKRKEVIKLLDSIYNGYPIGSILLWQSSEELASERNIAELELEQPSEYYPTNYLLDGQQRVSSLCGTLFWDGKNSKSLWNVAFDLDKERFIYPKDELKIEYFPLNKLLNTSDFITQCKAFEAHPKKEKLFKNAEKLLRSIKDYKIAVVKIGEMTINEVAPIFERINSTGRKLTIVDLMRAATWKGDFDLNDAIKQVNEVCESKGYYDISENHILRNISACAGLGINREDVDKLRTLNSTELKEASSKCREAYDRAIHFIQSHFPLPSSAFLPYSLQLTYMVEFFNRTQEPMEEQISHLKTWFWKTSISRHFGASNTGQNSRDLQNIRDFAEGSINTIPIDKEIGIDNLCFDDFRLNVANSKTFSLILAINNPIDFFSGEAIDLTENLSSLSRNNFGFLSNNKDLNVKACINVFLKDSHTIDLNDLELLDYTIKKFPEKSKEIFNSHYLDELCITYLKEGKHSDFINQRKNLIANKIIDLLGNERITSQVEYDPYEEDEEGNSIE</sequence>
<dbReference type="Pfam" id="PF03235">
    <property type="entry name" value="GmrSD_N"/>
    <property type="match status" value="1"/>
</dbReference>
<dbReference type="PANTHER" id="PTHR37292:SF2">
    <property type="entry name" value="DUF262 DOMAIN-CONTAINING PROTEIN"/>
    <property type="match status" value="1"/>
</dbReference>
<dbReference type="AlphaFoldDB" id="A0A1M4VJ34"/>
<proteinExistence type="predicted"/>
<evidence type="ECO:0000313" key="3">
    <source>
        <dbReference type="Proteomes" id="UP000184406"/>
    </source>
</evidence>
<dbReference type="RefSeq" id="WP_072860558.1">
    <property type="nucleotide sequence ID" value="NZ_FQUX01000001.1"/>
</dbReference>
<dbReference type="EMBL" id="FQUX01000001">
    <property type="protein sequence ID" value="SHE68994.1"/>
    <property type="molecule type" value="Genomic_DNA"/>
</dbReference>
<reference evidence="3" key="1">
    <citation type="submission" date="2016-11" db="EMBL/GenBank/DDBJ databases">
        <authorList>
            <person name="Varghese N."/>
            <person name="Submissions S."/>
        </authorList>
    </citation>
    <scope>NUCLEOTIDE SEQUENCE [LARGE SCALE GENOMIC DNA]</scope>
    <source>
        <strain evidence="3">DSM 17539</strain>
    </source>
</reference>
<accession>A0A1M4VJ34</accession>
<gene>
    <name evidence="2" type="ORF">SAMN03080594_101995</name>
</gene>
<evidence type="ECO:0000259" key="1">
    <source>
        <dbReference type="Pfam" id="PF03235"/>
    </source>
</evidence>
<name>A0A1M4VJ34_9FLAO</name>